<organism evidence="1 2">
    <name type="scientific">Streptomyces cadmiisoli</name>
    <dbReference type="NCBI Taxonomy" id="2184053"/>
    <lineage>
        <taxon>Bacteria</taxon>
        <taxon>Bacillati</taxon>
        <taxon>Actinomycetota</taxon>
        <taxon>Actinomycetes</taxon>
        <taxon>Kitasatosporales</taxon>
        <taxon>Streptomycetaceae</taxon>
        <taxon>Streptomyces</taxon>
        <taxon>Streptomyces aurantiacus group</taxon>
    </lineage>
</organism>
<evidence type="ECO:0000313" key="2">
    <source>
        <dbReference type="Proteomes" id="UP000249616"/>
    </source>
</evidence>
<proteinExistence type="predicted"/>
<evidence type="ECO:0008006" key="3">
    <source>
        <dbReference type="Google" id="ProtNLM"/>
    </source>
</evidence>
<dbReference type="Gene3D" id="3.40.50.720">
    <property type="entry name" value="NAD(P)-binding Rossmann-like Domain"/>
    <property type="match status" value="1"/>
</dbReference>
<accession>A0A2Z4J9W7</accession>
<gene>
    <name evidence="1" type="ORF">DN051_39405</name>
</gene>
<dbReference type="Proteomes" id="UP000249616">
    <property type="component" value="Chromosome"/>
</dbReference>
<protein>
    <recommendedName>
        <fullName evidence="3">SDR family NAD(P)-dependent oxidoreductase</fullName>
    </recommendedName>
</protein>
<dbReference type="SUPFAM" id="SSF51735">
    <property type="entry name" value="NAD(P)-binding Rossmann-fold domains"/>
    <property type="match status" value="1"/>
</dbReference>
<sequence>MHGALREAARGLTRVAAREWGAYGIRVDVVCPAVLSPAAEAHFADHPEEAEHAVGGVPLARMCDSETDIGRATAAFVSDVTACLPVGTLMLQGAAG</sequence>
<name>A0A2Z4J9W7_9ACTN</name>
<dbReference type="InterPro" id="IPR002347">
    <property type="entry name" value="SDR_fam"/>
</dbReference>
<keyword evidence="2" id="KW-1185">Reference proteome</keyword>
<dbReference type="KEGG" id="scad:DN051_39405"/>
<dbReference type="Pfam" id="PF13561">
    <property type="entry name" value="adh_short_C2"/>
    <property type="match status" value="1"/>
</dbReference>
<dbReference type="InterPro" id="IPR036291">
    <property type="entry name" value="NAD(P)-bd_dom_sf"/>
</dbReference>
<dbReference type="EMBL" id="CP030073">
    <property type="protein sequence ID" value="AWW41941.1"/>
    <property type="molecule type" value="Genomic_DNA"/>
</dbReference>
<dbReference type="AlphaFoldDB" id="A0A2Z4J9W7"/>
<reference evidence="1 2" key="1">
    <citation type="journal article" date="2019" name="Int. J. Syst. Evol. Microbiol.">
        <title>Streptomyces cadmiisoli sp. nov., a novel actinomycete isolated from cadmium-contaminated soil.</title>
        <authorList>
            <person name="Li K."/>
            <person name="Tang X."/>
            <person name="Zhao J."/>
            <person name="Guo Y."/>
            <person name="Tang Y."/>
            <person name="Gao J."/>
        </authorList>
    </citation>
    <scope>NUCLEOTIDE SEQUENCE [LARGE SCALE GENOMIC DNA]</scope>
    <source>
        <strain evidence="1 2">ZFG47</strain>
    </source>
</reference>
<evidence type="ECO:0000313" key="1">
    <source>
        <dbReference type="EMBL" id="AWW41941.1"/>
    </source>
</evidence>